<reference evidence="2" key="1">
    <citation type="journal article" date="2019" name="Int. J. Syst. Evol. Microbiol.">
        <title>The Global Catalogue of Microorganisms (GCM) 10K type strain sequencing project: providing services to taxonomists for standard genome sequencing and annotation.</title>
        <authorList>
            <consortium name="The Broad Institute Genomics Platform"/>
            <consortium name="The Broad Institute Genome Sequencing Center for Infectious Disease"/>
            <person name="Wu L."/>
            <person name="Ma J."/>
        </authorList>
    </citation>
    <scope>NUCLEOTIDE SEQUENCE [LARGE SCALE GENOMIC DNA]</scope>
    <source>
        <strain evidence="2">JCM 17459</strain>
    </source>
</reference>
<name>A0ABP8EYQ7_9MICO</name>
<comment type="caution">
    <text evidence="1">The sequence shown here is derived from an EMBL/GenBank/DDBJ whole genome shotgun (WGS) entry which is preliminary data.</text>
</comment>
<dbReference type="Proteomes" id="UP001499841">
    <property type="component" value="Unassembled WGS sequence"/>
</dbReference>
<dbReference type="EMBL" id="BAABBA010000019">
    <property type="protein sequence ID" value="GAA4288898.1"/>
    <property type="molecule type" value="Genomic_DNA"/>
</dbReference>
<protein>
    <recommendedName>
        <fullName evidence="3">DUF397 domain-containing protein</fullName>
    </recommendedName>
</protein>
<sequence>MRFTGSSQTMVRQTRSGTTWLSWAVDSCSAGAAARCVTLTSPDYEVAGAVPAGPRSAPATPGPGG</sequence>
<evidence type="ECO:0000313" key="2">
    <source>
        <dbReference type="Proteomes" id="UP001499841"/>
    </source>
</evidence>
<evidence type="ECO:0000313" key="1">
    <source>
        <dbReference type="EMBL" id="GAA4288898.1"/>
    </source>
</evidence>
<evidence type="ECO:0008006" key="3">
    <source>
        <dbReference type="Google" id="ProtNLM"/>
    </source>
</evidence>
<gene>
    <name evidence="1" type="ORF">GCM10022262_32580</name>
</gene>
<accession>A0ABP8EYQ7</accession>
<proteinExistence type="predicted"/>
<organism evidence="1 2">
    <name type="scientific">Georgenia daeguensis</name>
    <dbReference type="NCBI Taxonomy" id="908355"/>
    <lineage>
        <taxon>Bacteria</taxon>
        <taxon>Bacillati</taxon>
        <taxon>Actinomycetota</taxon>
        <taxon>Actinomycetes</taxon>
        <taxon>Micrococcales</taxon>
        <taxon>Bogoriellaceae</taxon>
        <taxon>Georgenia</taxon>
    </lineage>
</organism>
<keyword evidence="2" id="KW-1185">Reference proteome</keyword>